<dbReference type="AlphaFoldDB" id="A0A0M4H8T1"/>
<keyword evidence="2" id="KW-1185">Reference proteome</keyword>
<proteinExistence type="predicted"/>
<dbReference type="PANTHER" id="PTHR37314">
    <property type="entry name" value="SLR0142 PROTEIN"/>
    <property type="match status" value="1"/>
</dbReference>
<name>A0A0M4H8T1_9MICO</name>
<dbReference type="KEGG" id="ccap:AES38_13590"/>
<dbReference type="InterPro" id="IPR010699">
    <property type="entry name" value="DUF1275"/>
</dbReference>
<dbReference type="PANTHER" id="PTHR37314:SF4">
    <property type="entry name" value="UPF0700 TRANSMEMBRANE PROTEIN YOAK"/>
    <property type="match status" value="1"/>
</dbReference>
<evidence type="ECO:0000313" key="2">
    <source>
        <dbReference type="Proteomes" id="UP000503164"/>
    </source>
</evidence>
<protein>
    <submittedName>
        <fullName evidence="1">DUF1275 domain-containing protein</fullName>
    </submittedName>
</protein>
<evidence type="ECO:0000313" key="1">
    <source>
        <dbReference type="EMBL" id="QIS46039.1"/>
    </source>
</evidence>
<sequence>MSRPWPEGSYIAALLVMTTATGAIDGVSYLALDRVFTGNMTGNVLFIGFGLAGVADIPVLNNLVALVAFMLGAVIASRITRRAPTDVHLPRSSVWILVTGTLLTLALAVVWLAVGVLETGVMIAITGFLALLLGAQAAAVKSIGLRDLSTVVVTMTMVNLSSDSRVAGGTGAAWARRIGAIVCMGLGALVAALITTHAGGAWALLAAGVLMVLGVALLWNARRVERKGLREDATAAPVVDERTGVAPA</sequence>
<reference evidence="1 2" key="1">
    <citation type="journal article" date="2020" name="Mol. Plant Pathol.">
        <title>Plasmid composition and the chpG gene determine the virulence level of Clavibacter capsici natural isolates in pepper.</title>
        <authorList>
            <person name="Hwang I.S."/>
            <person name="Lee H.M."/>
            <person name="Oh E.J."/>
            <person name="Lee S."/>
            <person name="Heu S."/>
            <person name="Oh C.S."/>
        </authorList>
    </citation>
    <scope>NUCLEOTIDE SEQUENCE [LARGE SCALE GENOMIC DNA]</scope>
    <source>
        <strain evidence="1 2">1101</strain>
    </source>
</reference>
<dbReference type="EMBL" id="CP048049">
    <property type="protein sequence ID" value="QIS46039.1"/>
    <property type="molecule type" value="Genomic_DNA"/>
</dbReference>
<dbReference type="Proteomes" id="UP000503164">
    <property type="component" value="Chromosome"/>
</dbReference>
<dbReference type="RefSeq" id="WP_053775407.1">
    <property type="nucleotide sequence ID" value="NZ_CP012573.1"/>
</dbReference>
<organism evidence="1 2">
    <name type="scientific">Clavibacter capsici</name>
    <dbReference type="NCBI Taxonomy" id="1874630"/>
    <lineage>
        <taxon>Bacteria</taxon>
        <taxon>Bacillati</taxon>
        <taxon>Actinomycetota</taxon>
        <taxon>Actinomycetes</taxon>
        <taxon>Micrococcales</taxon>
        <taxon>Microbacteriaceae</taxon>
        <taxon>Clavibacter</taxon>
    </lineage>
</organism>
<gene>
    <name evidence="1" type="ORF">GW570_13590</name>
</gene>
<accession>A0A0M4H8T1</accession>
<dbReference type="Pfam" id="PF06912">
    <property type="entry name" value="DUF1275"/>
    <property type="match status" value="1"/>
</dbReference>